<dbReference type="InParanoid" id="A0A2P6NVH9"/>
<accession>A0A2P6NVH9</accession>
<keyword evidence="2" id="KW-1185">Reference proteome</keyword>
<organism evidence="1 2">
    <name type="scientific">Planoprotostelium fungivorum</name>
    <dbReference type="NCBI Taxonomy" id="1890364"/>
    <lineage>
        <taxon>Eukaryota</taxon>
        <taxon>Amoebozoa</taxon>
        <taxon>Evosea</taxon>
        <taxon>Variosea</taxon>
        <taxon>Cavosteliida</taxon>
        <taxon>Cavosteliaceae</taxon>
        <taxon>Planoprotostelium</taxon>
    </lineage>
</organism>
<reference evidence="1 2" key="1">
    <citation type="journal article" date="2018" name="Genome Biol. Evol.">
        <title>Multiple Roots of Fruiting Body Formation in Amoebozoa.</title>
        <authorList>
            <person name="Hillmann F."/>
            <person name="Forbes G."/>
            <person name="Novohradska S."/>
            <person name="Ferling I."/>
            <person name="Riege K."/>
            <person name="Groth M."/>
            <person name="Westermann M."/>
            <person name="Marz M."/>
            <person name="Spaller T."/>
            <person name="Winckler T."/>
            <person name="Schaap P."/>
            <person name="Glockner G."/>
        </authorList>
    </citation>
    <scope>NUCLEOTIDE SEQUENCE [LARGE SCALE GENOMIC DNA]</scope>
    <source>
        <strain evidence="1 2">Jena</strain>
    </source>
</reference>
<comment type="caution">
    <text evidence="1">The sequence shown here is derived from an EMBL/GenBank/DDBJ whole genome shotgun (WGS) entry which is preliminary data.</text>
</comment>
<evidence type="ECO:0000313" key="2">
    <source>
        <dbReference type="Proteomes" id="UP000241769"/>
    </source>
</evidence>
<evidence type="ECO:0000313" key="1">
    <source>
        <dbReference type="EMBL" id="PRP87969.1"/>
    </source>
</evidence>
<protein>
    <submittedName>
        <fullName evidence="1">Uncharacterized protein</fullName>
    </submittedName>
</protein>
<dbReference type="Proteomes" id="UP000241769">
    <property type="component" value="Unassembled WGS sequence"/>
</dbReference>
<gene>
    <name evidence="1" type="ORF">PROFUN_02706</name>
</gene>
<dbReference type="EMBL" id="MDYQ01000016">
    <property type="protein sequence ID" value="PRP87969.1"/>
    <property type="molecule type" value="Genomic_DNA"/>
</dbReference>
<name>A0A2P6NVH9_9EUKA</name>
<sequence length="79" mass="8896">MIARTDRQELPSTPVDLVVGGLPINPYDGVYHASPVIRWPTPPLPAETTFKNNHMRRLQIDDCPMDIQKDSSNESSEHV</sequence>
<proteinExistence type="predicted"/>
<dbReference type="AlphaFoldDB" id="A0A2P6NVH9"/>